<dbReference type="PANTHER" id="PTHR11717:SF7">
    <property type="entry name" value="LOW MOLECULAR WEIGHT PHOSPHOTYROSINE PROTEIN PHOSPHATASE"/>
    <property type="match status" value="1"/>
</dbReference>
<evidence type="ECO:0000256" key="1">
    <source>
        <dbReference type="ARBA" id="ARBA00011063"/>
    </source>
</evidence>
<feature type="domain" description="Phosphotyrosine protein phosphatase I" evidence="6">
    <location>
        <begin position="4"/>
        <end position="152"/>
    </location>
</feature>
<dbReference type="GO" id="GO:0004725">
    <property type="term" value="F:protein tyrosine phosphatase activity"/>
    <property type="evidence" value="ECO:0007669"/>
    <property type="project" value="UniProtKB-EC"/>
</dbReference>
<dbReference type="InterPro" id="IPR023485">
    <property type="entry name" value="Ptyr_pPase"/>
</dbReference>
<dbReference type="EMBL" id="LANI01000022">
    <property type="protein sequence ID" value="KKJ76114.1"/>
    <property type="molecule type" value="Genomic_DNA"/>
</dbReference>
<evidence type="ECO:0000259" key="6">
    <source>
        <dbReference type="SMART" id="SM00226"/>
    </source>
</evidence>
<evidence type="ECO:0000256" key="5">
    <source>
        <dbReference type="PIRSR" id="PIRSR617867-1"/>
    </source>
</evidence>
<dbReference type="Gene3D" id="3.40.50.2300">
    <property type="match status" value="1"/>
</dbReference>
<dbReference type="PANTHER" id="PTHR11717">
    <property type="entry name" value="LOW MOLECULAR WEIGHT PROTEIN TYROSINE PHOSPHATASE"/>
    <property type="match status" value="1"/>
</dbReference>
<keyword evidence="4" id="KW-0904">Protein phosphatase</keyword>
<dbReference type="PRINTS" id="PR00719">
    <property type="entry name" value="LMWPTPASE"/>
</dbReference>
<dbReference type="SUPFAM" id="SSF52788">
    <property type="entry name" value="Phosphotyrosine protein phosphatases I"/>
    <property type="match status" value="1"/>
</dbReference>
<dbReference type="STRING" id="1549748.WH95_15275"/>
<dbReference type="Pfam" id="PF01451">
    <property type="entry name" value="LMWPc"/>
    <property type="match status" value="1"/>
</dbReference>
<organism evidence="7 8">
    <name type="scientific">Kiloniella litopenaei</name>
    <dbReference type="NCBI Taxonomy" id="1549748"/>
    <lineage>
        <taxon>Bacteria</taxon>
        <taxon>Pseudomonadati</taxon>
        <taxon>Pseudomonadota</taxon>
        <taxon>Alphaproteobacteria</taxon>
        <taxon>Rhodospirillales</taxon>
        <taxon>Kiloniellaceae</taxon>
        <taxon>Kiloniella</taxon>
    </lineage>
</organism>
<reference evidence="7 8" key="1">
    <citation type="submission" date="2015-03" db="EMBL/GenBank/DDBJ databases">
        <title>Genome sequence of Kiloniella sp. P1-1, isolated from the gut microflora of Pacific white shrimp, Penaeus vannamei.</title>
        <authorList>
            <person name="Shao Z."/>
            <person name="Wang L."/>
            <person name="Li X."/>
        </authorList>
    </citation>
    <scope>NUCLEOTIDE SEQUENCE [LARGE SCALE GENOMIC DNA]</scope>
    <source>
        <strain evidence="7 8">P1-1</strain>
    </source>
</reference>
<keyword evidence="3" id="KW-0378">Hydrolase</keyword>
<comment type="similarity">
    <text evidence="1">Belongs to the low molecular weight phosphotyrosine protein phosphatase family.</text>
</comment>
<evidence type="ECO:0000256" key="3">
    <source>
        <dbReference type="ARBA" id="ARBA00022801"/>
    </source>
</evidence>
<evidence type="ECO:0000313" key="8">
    <source>
        <dbReference type="Proteomes" id="UP000034491"/>
    </source>
</evidence>
<dbReference type="InterPro" id="IPR036196">
    <property type="entry name" value="Ptyr_pPase_sf"/>
</dbReference>
<proteinExistence type="inferred from homology"/>
<feature type="active site" description="Proton donor" evidence="5">
    <location>
        <position position="126"/>
    </location>
</feature>
<dbReference type="RefSeq" id="WP_046508820.1">
    <property type="nucleotide sequence ID" value="NZ_LANI01000022.1"/>
</dbReference>
<comment type="caution">
    <text evidence="7">The sequence shown here is derived from an EMBL/GenBank/DDBJ whole genome shotgun (WGS) entry which is preliminary data.</text>
</comment>
<dbReference type="AlphaFoldDB" id="A0A0M2R6N9"/>
<dbReference type="EC" id="3.1.3.48" evidence="2"/>
<evidence type="ECO:0000313" key="7">
    <source>
        <dbReference type="EMBL" id="KKJ76114.1"/>
    </source>
</evidence>
<dbReference type="InterPro" id="IPR050438">
    <property type="entry name" value="LMW_PTPase"/>
</dbReference>
<sequence length="160" mass="18105">MKKYAVLFVCTGNICRSPAADGILRHKLQAENLDPFVVTDSVGTHSYHIGEPPTRTGLKLAAKRGYDYSDLRARQLSTADFENFDLILAMDFGHLEIIQGKCPEKYQNKIGMFLYYSPLDDKEVKDPYYGGPQDYENMLDVIETGVSNLVDHLKTQINDH</sequence>
<dbReference type="OrthoDB" id="9784339at2"/>
<feature type="active site" description="Nucleophile" evidence="5">
    <location>
        <position position="10"/>
    </location>
</feature>
<evidence type="ECO:0000256" key="2">
    <source>
        <dbReference type="ARBA" id="ARBA00013064"/>
    </source>
</evidence>
<name>A0A0M2R6N9_9PROT</name>
<dbReference type="PATRIC" id="fig|1549748.8.peg.1813"/>
<dbReference type="SMART" id="SM00226">
    <property type="entry name" value="LMWPc"/>
    <property type="match status" value="1"/>
</dbReference>
<feature type="active site" evidence="5">
    <location>
        <position position="16"/>
    </location>
</feature>
<accession>A0A0M2R6N9</accession>
<dbReference type="Proteomes" id="UP000034491">
    <property type="component" value="Unassembled WGS sequence"/>
</dbReference>
<dbReference type="CDD" id="cd16343">
    <property type="entry name" value="LMWPTP"/>
    <property type="match status" value="1"/>
</dbReference>
<evidence type="ECO:0000256" key="4">
    <source>
        <dbReference type="ARBA" id="ARBA00022912"/>
    </source>
</evidence>
<gene>
    <name evidence="7" type="ORF">WH95_15275</name>
</gene>
<keyword evidence="8" id="KW-1185">Reference proteome</keyword>
<protein>
    <recommendedName>
        <fullName evidence="2">protein-tyrosine-phosphatase</fullName>
        <ecNumber evidence="2">3.1.3.48</ecNumber>
    </recommendedName>
</protein>
<dbReference type="InterPro" id="IPR017867">
    <property type="entry name" value="Tyr_phospatase_low_mol_wt"/>
</dbReference>